<accession>A0A2L0EXK3</accession>
<dbReference type="AlphaFoldDB" id="A0A2L0EXK3"/>
<proteinExistence type="predicted"/>
<dbReference type="EMBL" id="CP012673">
    <property type="protein sequence ID" value="AUX44028.1"/>
    <property type="molecule type" value="Genomic_DNA"/>
</dbReference>
<keyword evidence="1" id="KW-0732">Signal</keyword>
<feature type="chain" id="PRO_5014739770" description="Secreted protein" evidence="1">
    <location>
        <begin position="25"/>
        <end position="328"/>
    </location>
</feature>
<evidence type="ECO:0008006" key="4">
    <source>
        <dbReference type="Google" id="ProtNLM"/>
    </source>
</evidence>
<dbReference type="RefSeq" id="WP_104982608.1">
    <property type="nucleotide sequence ID" value="NZ_CP012673.1"/>
</dbReference>
<evidence type="ECO:0000256" key="1">
    <source>
        <dbReference type="SAM" id="SignalP"/>
    </source>
</evidence>
<feature type="signal peptide" evidence="1">
    <location>
        <begin position="1"/>
        <end position="24"/>
    </location>
</feature>
<evidence type="ECO:0000313" key="2">
    <source>
        <dbReference type="EMBL" id="AUX44028.1"/>
    </source>
</evidence>
<organism evidence="2 3">
    <name type="scientific">Sorangium cellulosum</name>
    <name type="common">Polyangium cellulosum</name>
    <dbReference type="NCBI Taxonomy" id="56"/>
    <lineage>
        <taxon>Bacteria</taxon>
        <taxon>Pseudomonadati</taxon>
        <taxon>Myxococcota</taxon>
        <taxon>Polyangia</taxon>
        <taxon>Polyangiales</taxon>
        <taxon>Polyangiaceae</taxon>
        <taxon>Sorangium</taxon>
    </lineage>
</organism>
<evidence type="ECO:0000313" key="3">
    <source>
        <dbReference type="Proteomes" id="UP000238348"/>
    </source>
</evidence>
<name>A0A2L0EXK3_SORCE</name>
<gene>
    <name evidence="2" type="ORF">SOCE26_054880</name>
</gene>
<dbReference type="OrthoDB" id="249335at2"/>
<dbReference type="Proteomes" id="UP000238348">
    <property type="component" value="Chromosome"/>
</dbReference>
<protein>
    <recommendedName>
        <fullName evidence="4">Secreted protein</fullName>
    </recommendedName>
</protein>
<sequence length="328" mass="35026">MQLERSIALLFGIGVLMTSRAARAAELTCPSSATLEALVSCIRGQMPGGDSGVFVAPSAAQMDAWRSAVRAMLRGTCSAALPPALSPFMQRRILRDGESGRRYCALLEIADRNGDRIVDRGVGTFIVDAAAERELSHQAAHPLADVGTELEAVTLFKETRSRSFLMAGAHRDASFAASNCQSASTSSDVAHDVANVFHASQLELASHYGSTPWWTIQWHGMAAGTCASVDVHLSHGVDAAPTDADRILALRRNLLVYRPAWRVGVPGSQLCSRNATTNVQGRFLNGVPAGRVCGSAAGRASGRFVHIEQDPGFRDPDSWIAAVMDTWP</sequence>
<reference evidence="2 3" key="1">
    <citation type="submission" date="2015-09" db="EMBL/GenBank/DDBJ databases">
        <title>Sorangium comparison.</title>
        <authorList>
            <person name="Zaburannyi N."/>
            <person name="Bunk B."/>
            <person name="Overmann J."/>
            <person name="Mueller R."/>
        </authorList>
    </citation>
    <scope>NUCLEOTIDE SEQUENCE [LARGE SCALE GENOMIC DNA]</scope>
    <source>
        <strain evidence="2 3">So ce26</strain>
    </source>
</reference>